<dbReference type="AlphaFoldDB" id="A0A6N1X5J7"/>
<name>A0A6N1X5J7_9BURK</name>
<dbReference type="PROSITE" id="PS50914">
    <property type="entry name" value="BON"/>
    <property type="match status" value="1"/>
</dbReference>
<gene>
    <name evidence="2" type="ORF">HUK68_09650</name>
</gene>
<dbReference type="PANTHER" id="PTHR34606">
    <property type="entry name" value="BON DOMAIN-CONTAINING PROTEIN"/>
    <property type="match status" value="1"/>
</dbReference>
<dbReference type="PANTHER" id="PTHR34606:SF15">
    <property type="entry name" value="BON DOMAIN-CONTAINING PROTEIN"/>
    <property type="match status" value="1"/>
</dbReference>
<reference evidence="2 3" key="1">
    <citation type="submission" date="2020-06" db="EMBL/GenBank/DDBJ databases">
        <title>Acidovorax antarctica sp. nov., isolated from Corinth ice sheet soil, Antarctic Fields Peninsula.</title>
        <authorList>
            <person name="Xu Q."/>
            <person name="Peng F."/>
        </authorList>
    </citation>
    <scope>NUCLEOTIDE SEQUENCE [LARGE SCALE GENOMIC DNA]</scope>
    <source>
        <strain evidence="2 3">16-35-5</strain>
    </source>
</reference>
<dbReference type="InterPro" id="IPR051686">
    <property type="entry name" value="Lipoprotein_DolP"/>
</dbReference>
<dbReference type="Gene3D" id="3.30.1340.30">
    <property type="match status" value="1"/>
</dbReference>
<dbReference type="EMBL" id="CP054840">
    <property type="protein sequence ID" value="QKV53130.1"/>
    <property type="molecule type" value="Genomic_DNA"/>
</dbReference>
<dbReference type="KEGG" id="aant:HUK68_09650"/>
<keyword evidence="3" id="KW-1185">Reference proteome</keyword>
<dbReference type="SMART" id="SM00749">
    <property type="entry name" value="BON"/>
    <property type="match status" value="1"/>
</dbReference>
<evidence type="ECO:0000313" key="2">
    <source>
        <dbReference type="EMBL" id="QKV53130.1"/>
    </source>
</evidence>
<proteinExistence type="predicted"/>
<feature type="domain" description="BON" evidence="1">
    <location>
        <begin position="88"/>
        <end position="156"/>
    </location>
</feature>
<dbReference type="InterPro" id="IPR007055">
    <property type="entry name" value="BON_dom"/>
</dbReference>
<evidence type="ECO:0000259" key="1">
    <source>
        <dbReference type="PROSITE" id="PS50914"/>
    </source>
</evidence>
<organism evidence="2 3">
    <name type="scientific">Comamonas antarctica</name>
    <dbReference type="NCBI Taxonomy" id="2743470"/>
    <lineage>
        <taxon>Bacteria</taxon>
        <taxon>Pseudomonadati</taxon>
        <taxon>Pseudomonadota</taxon>
        <taxon>Betaproteobacteria</taxon>
        <taxon>Burkholderiales</taxon>
        <taxon>Comamonadaceae</taxon>
        <taxon>Comamonas</taxon>
    </lineage>
</organism>
<dbReference type="Proteomes" id="UP000509579">
    <property type="component" value="Chromosome"/>
</dbReference>
<protein>
    <submittedName>
        <fullName evidence="2">BON domain-containing protein</fullName>
    </submittedName>
</protein>
<accession>A0A6N1X5J7</accession>
<sequence length="157" mass="16112">MIQPRQRILSILAVTTLALGLTACNRNDEQTAGQRLDSAVSRTEQAASNAEQRTEQAASNAGARIEQGAARVGDATSNAANNVMDAAGEATTTAEIKAALVKDPELSALQINVDTKGGTVTLNGTAPSDTAKARAEEIAKGVKGVASVNNLLTVQAR</sequence>
<evidence type="ECO:0000313" key="3">
    <source>
        <dbReference type="Proteomes" id="UP000509579"/>
    </source>
</evidence>
<dbReference type="Pfam" id="PF04972">
    <property type="entry name" value="BON"/>
    <property type="match status" value="1"/>
</dbReference>
<dbReference type="RefSeq" id="WP_175504007.1">
    <property type="nucleotide sequence ID" value="NZ_CAURQT010000004.1"/>
</dbReference>
<dbReference type="InterPro" id="IPR014004">
    <property type="entry name" value="Transpt-assoc_nodulatn_dom_bac"/>
</dbReference>
<dbReference type="PROSITE" id="PS51257">
    <property type="entry name" value="PROKAR_LIPOPROTEIN"/>
    <property type="match status" value="1"/>
</dbReference>